<dbReference type="Gene3D" id="1.10.287.1120">
    <property type="entry name" value="Bipartite methylase S protein"/>
    <property type="match status" value="1"/>
</dbReference>
<dbReference type="Proteomes" id="UP000886198">
    <property type="component" value="Unassembled WGS sequence"/>
</dbReference>
<dbReference type="Pfam" id="PF01420">
    <property type="entry name" value="Methylase_S"/>
    <property type="match status" value="1"/>
</dbReference>
<keyword evidence="5" id="KW-0540">Nuclease</keyword>
<organism evidence="5">
    <name type="scientific">Mesotoga infera</name>
    <dbReference type="NCBI Taxonomy" id="1236046"/>
    <lineage>
        <taxon>Bacteria</taxon>
        <taxon>Thermotogati</taxon>
        <taxon>Thermotogota</taxon>
        <taxon>Thermotogae</taxon>
        <taxon>Kosmotogales</taxon>
        <taxon>Kosmotogaceae</taxon>
        <taxon>Mesotoga</taxon>
    </lineage>
</organism>
<dbReference type="EMBL" id="DSBT01000322">
    <property type="protein sequence ID" value="HDP78585.1"/>
    <property type="molecule type" value="Genomic_DNA"/>
</dbReference>
<dbReference type="PANTHER" id="PTHR30408">
    <property type="entry name" value="TYPE-1 RESTRICTION ENZYME ECOKI SPECIFICITY PROTEIN"/>
    <property type="match status" value="1"/>
</dbReference>
<evidence type="ECO:0000256" key="1">
    <source>
        <dbReference type="ARBA" id="ARBA00010923"/>
    </source>
</evidence>
<gene>
    <name evidence="5" type="ORF">ENN47_10485</name>
</gene>
<keyword evidence="3" id="KW-0238">DNA-binding</keyword>
<protein>
    <submittedName>
        <fullName evidence="5">Restriction endonuclease subunit S</fullName>
    </submittedName>
</protein>
<evidence type="ECO:0000313" key="5">
    <source>
        <dbReference type="EMBL" id="HDP78585.1"/>
    </source>
</evidence>
<evidence type="ECO:0000256" key="3">
    <source>
        <dbReference type="ARBA" id="ARBA00023125"/>
    </source>
</evidence>
<comment type="similarity">
    <text evidence="1">Belongs to the type-I restriction system S methylase family.</text>
</comment>
<dbReference type="GO" id="GO:0004519">
    <property type="term" value="F:endonuclease activity"/>
    <property type="evidence" value="ECO:0007669"/>
    <property type="project" value="UniProtKB-KW"/>
</dbReference>
<dbReference type="InterPro" id="IPR044946">
    <property type="entry name" value="Restrct_endonuc_typeI_TRD_sf"/>
</dbReference>
<dbReference type="AlphaFoldDB" id="A0A7C1H4X0"/>
<reference evidence="5" key="1">
    <citation type="journal article" date="2020" name="mSystems">
        <title>Genome- and Community-Level Interaction Insights into Carbon Utilization and Element Cycling Functions of Hydrothermarchaeota in Hydrothermal Sediment.</title>
        <authorList>
            <person name="Zhou Z."/>
            <person name="Liu Y."/>
            <person name="Xu W."/>
            <person name="Pan J."/>
            <person name="Luo Z.H."/>
            <person name="Li M."/>
        </authorList>
    </citation>
    <scope>NUCLEOTIDE SEQUENCE [LARGE SCALE GENOMIC DNA]</scope>
    <source>
        <strain evidence="5">SpSt-1179</strain>
    </source>
</reference>
<name>A0A7C1H4X0_9BACT</name>
<dbReference type="PANTHER" id="PTHR30408:SF13">
    <property type="entry name" value="TYPE I RESTRICTION ENZYME HINDI SPECIFICITY SUBUNIT"/>
    <property type="match status" value="1"/>
</dbReference>
<comment type="caution">
    <text evidence="5">The sequence shown here is derived from an EMBL/GenBank/DDBJ whole genome shotgun (WGS) entry which is preliminary data.</text>
</comment>
<sequence length="449" mass="50958">MAGEWNYKPIDDVAEKVAMGPFGSSIKVSTFVTEGVPIISGQHLNETQVQDGENNFITHAHAEQLRNANVFRGDVIFTHAGNIGQVAYIPKNSRYERYVISQRQFYLRCNTSKILPEFVVYYFKSPQGQHRLLANSTPSGVPSIAQPVTYLRSIEIPVPTILEQQRVVQTLASIDNKIEANRKINRMLEEIARAIFKHWFIDFEFPNENGEPYKSSGGEMIDSPLGPIPVGWRVGFINDIEFEIVPGDWGKGELSERYSSPVRCIRGADIREISSGGIGNPPLRYIKPLSAEVKSLRDTDVVVEISGGSPTQQTGRAMRIIEPITKKFAENLICSNFCKLLRFRNIEDSEFTYFLLDNLYRREIMFQYENGTTGIKNLDFKNLFSTEQVVIPNRKVLQQFAGYSRQIDSMIQLNGIQNMMLSRIRDSLLPKLMSGEIRVPVSDKEVDQF</sequence>
<accession>A0A7C1H4X0</accession>
<dbReference type="GO" id="GO:0003677">
    <property type="term" value="F:DNA binding"/>
    <property type="evidence" value="ECO:0007669"/>
    <property type="project" value="UniProtKB-KW"/>
</dbReference>
<dbReference type="InterPro" id="IPR052021">
    <property type="entry name" value="Type-I_RS_S_subunit"/>
</dbReference>
<keyword evidence="2" id="KW-0680">Restriction system</keyword>
<keyword evidence="5" id="KW-0255">Endonuclease</keyword>
<evidence type="ECO:0000259" key="4">
    <source>
        <dbReference type="Pfam" id="PF01420"/>
    </source>
</evidence>
<dbReference type="InterPro" id="IPR000055">
    <property type="entry name" value="Restrct_endonuc_typeI_TRD"/>
</dbReference>
<proteinExistence type="inferred from homology"/>
<evidence type="ECO:0000256" key="2">
    <source>
        <dbReference type="ARBA" id="ARBA00022747"/>
    </source>
</evidence>
<dbReference type="GO" id="GO:0009307">
    <property type="term" value="P:DNA restriction-modification system"/>
    <property type="evidence" value="ECO:0007669"/>
    <property type="project" value="UniProtKB-KW"/>
</dbReference>
<keyword evidence="5" id="KW-0378">Hydrolase</keyword>
<dbReference type="SUPFAM" id="SSF116734">
    <property type="entry name" value="DNA methylase specificity domain"/>
    <property type="match status" value="2"/>
</dbReference>
<dbReference type="Gene3D" id="3.90.220.20">
    <property type="entry name" value="DNA methylase specificity domains"/>
    <property type="match status" value="2"/>
</dbReference>
<feature type="domain" description="Type I restriction modification DNA specificity" evidence="4">
    <location>
        <begin position="4"/>
        <end position="189"/>
    </location>
</feature>